<accession>A0A8X6TD01</accession>
<gene>
    <name evidence="1" type="ORF">NPIL_509281</name>
</gene>
<evidence type="ECO:0000313" key="1">
    <source>
        <dbReference type="EMBL" id="GFS94655.1"/>
    </source>
</evidence>
<reference evidence="1" key="1">
    <citation type="submission" date="2020-08" db="EMBL/GenBank/DDBJ databases">
        <title>Multicomponent nature underlies the extraordinary mechanical properties of spider dragline silk.</title>
        <authorList>
            <person name="Kono N."/>
            <person name="Nakamura H."/>
            <person name="Mori M."/>
            <person name="Yoshida Y."/>
            <person name="Ohtoshi R."/>
            <person name="Malay A.D."/>
            <person name="Moran D.A.P."/>
            <person name="Tomita M."/>
            <person name="Numata K."/>
            <person name="Arakawa K."/>
        </authorList>
    </citation>
    <scope>NUCLEOTIDE SEQUENCE</scope>
</reference>
<comment type="caution">
    <text evidence="1">The sequence shown here is derived from an EMBL/GenBank/DDBJ whole genome shotgun (WGS) entry which is preliminary data.</text>
</comment>
<dbReference type="EMBL" id="BMAW01054125">
    <property type="protein sequence ID" value="GFS94655.1"/>
    <property type="molecule type" value="Genomic_DNA"/>
</dbReference>
<protein>
    <submittedName>
        <fullName evidence="1">Uncharacterized protein</fullName>
    </submittedName>
</protein>
<dbReference type="Proteomes" id="UP000887013">
    <property type="component" value="Unassembled WGS sequence"/>
</dbReference>
<organism evidence="1 2">
    <name type="scientific">Nephila pilipes</name>
    <name type="common">Giant wood spider</name>
    <name type="synonym">Nephila maculata</name>
    <dbReference type="NCBI Taxonomy" id="299642"/>
    <lineage>
        <taxon>Eukaryota</taxon>
        <taxon>Metazoa</taxon>
        <taxon>Ecdysozoa</taxon>
        <taxon>Arthropoda</taxon>
        <taxon>Chelicerata</taxon>
        <taxon>Arachnida</taxon>
        <taxon>Araneae</taxon>
        <taxon>Araneomorphae</taxon>
        <taxon>Entelegynae</taxon>
        <taxon>Araneoidea</taxon>
        <taxon>Nephilidae</taxon>
        <taxon>Nephila</taxon>
    </lineage>
</organism>
<name>A0A8X6TD01_NEPPI</name>
<dbReference type="OrthoDB" id="6434212at2759"/>
<proteinExistence type="predicted"/>
<evidence type="ECO:0000313" key="2">
    <source>
        <dbReference type="Proteomes" id="UP000887013"/>
    </source>
</evidence>
<keyword evidence="2" id="KW-1185">Reference proteome</keyword>
<dbReference type="AlphaFoldDB" id="A0A8X6TD01"/>
<sequence>MAYLAKGIGERVTYDLQIIHLKNLILNSTNYKEEFTREILNARKQEIMKPGTSRVCENYNKLKDIIQRKLPNFNAKEDDKIEIAENIAEDMKNLLPAFRKDKDTINLIKINTSEFHRSTAQK</sequence>